<proteinExistence type="predicted"/>
<keyword evidence="3" id="KW-1185">Reference proteome</keyword>
<evidence type="ECO:0000313" key="2">
    <source>
        <dbReference type="EMBL" id="VFQ83942.1"/>
    </source>
</evidence>
<accession>A0A484M540</accession>
<organism evidence="2 3">
    <name type="scientific">Cuscuta campestris</name>
    <dbReference type="NCBI Taxonomy" id="132261"/>
    <lineage>
        <taxon>Eukaryota</taxon>
        <taxon>Viridiplantae</taxon>
        <taxon>Streptophyta</taxon>
        <taxon>Embryophyta</taxon>
        <taxon>Tracheophyta</taxon>
        <taxon>Spermatophyta</taxon>
        <taxon>Magnoliopsida</taxon>
        <taxon>eudicotyledons</taxon>
        <taxon>Gunneridae</taxon>
        <taxon>Pentapetalae</taxon>
        <taxon>asterids</taxon>
        <taxon>lamiids</taxon>
        <taxon>Solanales</taxon>
        <taxon>Convolvulaceae</taxon>
        <taxon>Cuscuteae</taxon>
        <taxon>Cuscuta</taxon>
        <taxon>Cuscuta subgen. Grammica</taxon>
        <taxon>Cuscuta sect. Cleistogrammica</taxon>
    </lineage>
</organism>
<protein>
    <recommendedName>
        <fullName evidence="1">GAG-pre-integrase domain-containing protein</fullName>
    </recommendedName>
</protein>
<dbReference type="Pfam" id="PF13976">
    <property type="entry name" value="gag_pre-integrs"/>
    <property type="match status" value="1"/>
</dbReference>
<evidence type="ECO:0000259" key="1">
    <source>
        <dbReference type="Pfam" id="PF13976"/>
    </source>
</evidence>
<dbReference type="EMBL" id="OOIL02002657">
    <property type="protein sequence ID" value="VFQ83942.1"/>
    <property type="molecule type" value="Genomic_DNA"/>
</dbReference>
<evidence type="ECO:0000313" key="3">
    <source>
        <dbReference type="Proteomes" id="UP000595140"/>
    </source>
</evidence>
<feature type="domain" description="GAG-pre-integrase" evidence="1">
    <location>
        <begin position="7"/>
        <end position="61"/>
    </location>
</feature>
<feature type="non-terminal residue" evidence="2">
    <location>
        <position position="61"/>
    </location>
</feature>
<name>A0A484M540_9ASTE</name>
<dbReference type="InterPro" id="IPR025724">
    <property type="entry name" value="GAG-pre-integrase_dom"/>
</dbReference>
<dbReference type="Proteomes" id="UP000595140">
    <property type="component" value="Unassembled WGS sequence"/>
</dbReference>
<reference evidence="2 3" key="1">
    <citation type="submission" date="2018-04" db="EMBL/GenBank/DDBJ databases">
        <authorList>
            <person name="Vogel A."/>
        </authorList>
    </citation>
    <scope>NUCLEOTIDE SEQUENCE [LARGE SCALE GENOMIC DNA]</scope>
</reference>
<sequence>MVEQAEGLYYLKKGVKDKVCTVKEAKDLDIWHKRLGHPSYTTVNTFLHLPKITNIPDSPCD</sequence>
<dbReference type="AlphaFoldDB" id="A0A484M540"/>
<gene>
    <name evidence="2" type="ORF">CCAM_LOCUS25718</name>
</gene>